<organism evidence="3 4">
    <name type="scientific">Candidatus Brachybacterium merdavium</name>
    <dbReference type="NCBI Taxonomy" id="2838513"/>
    <lineage>
        <taxon>Bacteria</taxon>
        <taxon>Bacillati</taxon>
        <taxon>Actinomycetota</taxon>
        <taxon>Actinomycetes</taxon>
        <taxon>Micrococcales</taxon>
        <taxon>Dermabacteraceae</taxon>
        <taxon>Brachybacterium</taxon>
    </lineage>
</organism>
<reference evidence="3" key="1">
    <citation type="journal article" date="2021" name="PeerJ">
        <title>Extensive microbial diversity within the chicken gut microbiome revealed by metagenomics and culture.</title>
        <authorList>
            <person name="Gilroy R."/>
            <person name="Ravi A."/>
            <person name="Getino M."/>
            <person name="Pursley I."/>
            <person name="Horton D.L."/>
            <person name="Alikhan N.F."/>
            <person name="Baker D."/>
            <person name="Gharbi K."/>
            <person name="Hall N."/>
            <person name="Watson M."/>
            <person name="Adriaenssens E.M."/>
            <person name="Foster-Nyarko E."/>
            <person name="Jarju S."/>
            <person name="Secka A."/>
            <person name="Antonio M."/>
            <person name="Oren A."/>
            <person name="Chaudhuri R.R."/>
            <person name="La Ragione R."/>
            <person name="Hildebrand F."/>
            <person name="Pallen M.J."/>
        </authorList>
    </citation>
    <scope>NUCLEOTIDE SEQUENCE</scope>
    <source>
        <strain evidence="3">ChiHjej13B12-24818</strain>
    </source>
</reference>
<comment type="caution">
    <text evidence="3">The sequence shown here is derived from an EMBL/GenBank/DDBJ whole genome shotgun (WGS) entry which is preliminary data.</text>
</comment>
<name>A0A9D2RNG7_9MICO</name>
<evidence type="ECO:0000313" key="3">
    <source>
        <dbReference type="EMBL" id="HJB09531.1"/>
    </source>
</evidence>
<feature type="compositionally biased region" description="Gly residues" evidence="1">
    <location>
        <begin position="211"/>
        <end position="247"/>
    </location>
</feature>
<sequence length="256" mass="26439">MNRPAQRLIIIVIALVLVIPIGALGLNQLMGPRTEEPDPSAEEQPEDNRPTVDPAVQPQRPEISRPEEPAALTEQSAEGAQATLTYMLESYTYMMTTGDTSVWSESVDPDCQVCVSFLDNAEVLNEQGGYLVDGEFEVEETSFEGEGEPPATGTVDADFTQAASMLVDDPTLLPHELDAVSGQLQAPMTWDGERWRVTDMNLVLDEASEGDGAGGEGDAGAGAGDAGAGAGDEGNAGAGGAGGGAGADAGDEAQGN</sequence>
<feature type="region of interest" description="Disordered" evidence="1">
    <location>
        <begin position="30"/>
        <end position="78"/>
    </location>
</feature>
<evidence type="ECO:0000259" key="2">
    <source>
        <dbReference type="Pfam" id="PF19843"/>
    </source>
</evidence>
<accession>A0A9D2RNG7</accession>
<dbReference type="AlphaFoldDB" id="A0A9D2RNG7"/>
<gene>
    <name evidence="3" type="ORF">H9786_03195</name>
</gene>
<reference evidence="3" key="2">
    <citation type="submission" date="2021-04" db="EMBL/GenBank/DDBJ databases">
        <authorList>
            <person name="Gilroy R."/>
        </authorList>
    </citation>
    <scope>NUCLEOTIDE SEQUENCE</scope>
    <source>
        <strain evidence="3">ChiHjej13B12-24818</strain>
    </source>
</reference>
<evidence type="ECO:0000256" key="1">
    <source>
        <dbReference type="SAM" id="MobiDB-lite"/>
    </source>
</evidence>
<dbReference type="Pfam" id="PF19843">
    <property type="entry name" value="DUF6318"/>
    <property type="match status" value="1"/>
</dbReference>
<protein>
    <recommendedName>
        <fullName evidence="2">DUF6318 domain-containing protein</fullName>
    </recommendedName>
</protein>
<feature type="region of interest" description="Disordered" evidence="1">
    <location>
        <begin position="207"/>
        <end position="256"/>
    </location>
</feature>
<dbReference type="Proteomes" id="UP000823823">
    <property type="component" value="Unassembled WGS sequence"/>
</dbReference>
<feature type="domain" description="DUF6318" evidence="2">
    <location>
        <begin position="65"/>
        <end position="199"/>
    </location>
</feature>
<dbReference type="InterPro" id="IPR046281">
    <property type="entry name" value="DUF6318"/>
</dbReference>
<proteinExistence type="predicted"/>
<dbReference type="EMBL" id="DWZH01000024">
    <property type="protein sequence ID" value="HJB09531.1"/>
    <property type="molecule type" value="Genomic_DNA"/>
</dbReference>
<evidence type="ECO:0000313" key="4">
    <source>
        <dbReference type="Proteomes" id="UP000823823"/>
    </source>
</evidence>